<name>A0A6S7GKG3_PARCT</name>
<dbReference type="OrthoDB" id="6772952at2759"/>
<proteinExistence type="predicted"/>
<evidence type="ECO:0000313" key="2">
    <source>
        <dbReference type="Proteomes" id="UP001152795"/>
    </source>
</evidence>
<comment type="caution">
    <text evidence="1">The sequence shown here is derived from an EMBL/GenBank/DDBJ whole genome shotgun (WGS) entry which is preliminary data.</text>
</comment>
<gene>
    <name evidence="1" type="ORF">PACLA_8A067556</name>
</gene>
<sequence length="166" mass="19933">MATSLPEFASFDAENRENIEIRWQRWFVRFENLLIALDIKDKKRKRALLLYYIGESTLNIFETLPDTEDDYDEACQALNEHFKPRKNTSFEIFKFRKTNQLLDETLDQYHVRLVQKAKYCEFSNLDTEIKAQIELGTNSKQLRRYAFRKPKLTLAEDFHRELKIVT</sequence>
<dbReference type="PANTHER" id="PTHR33198:SF20">
    <property type="entry name" value="RETROTRANSPOSON GAG DOMAIN-CONTAINING PROTEIN"/>
    <property type="match status" value="1"/>
</dbReference>
<evidence type="ECO:0000313" key="1">
    <source>
        <dbReference type="EMBL" id="CAB3992135.1"/>
    </source>
</evidence>
<dbReference type="AlphaFoldDB" id="A0A6S7GKG3"/>
<reference evidence="1" key="1">
    <citation type="submission" date="2020-04" db="EMBL/GenBank/DDBJ databases">
        <authorList>
            <person name="Alioto T."/>
            <person name="Alioto T."/>
            <person name="Gomez Garrido J."/>
        </authorList>
    </citation>
    <scope>NUCLEOTIDE SEQUENCE</scope>
    <source>
        <strain evidence="1">A484AB</strain>
    </source>
</reference>
<keyword evidence="2" id="KW-1185">Reference proteome</keyword>
<accession>A0A6S7GKG3</accession>
<protein>
    <submittedName>
        <fullName evidence="1">Uncharacterized protein</fullName>
    </submittedName>
</protein>
<dbReference type="Proteomes" id="UP001152795">
    <property type="component" value="Unassembled WGS sequence"/>
</dbReference>
<dbReference type="PANTHER" id="PTHR33198">
    <property type="entry name" value="ANK_REP_REGION DOMAIN-CONTAINING PROTEIN-RELATED"/>
    <property type="match status" value="1"/>
</dbReference>
<organism evidence="1 2">
    <name type="scientific">Paramuricea clavata</name>
    <name type="common">Red gorgonian</name>
    <name type="synonym">Violescent sea-whip</name>
    <dbReference type="NCBI Taxonomy" id="317549"/>
    <lineage>
        <taxon>Eukaryota</taxon>
        <taxon>Metazoa</taxon>
        <taxon>Cnidaria</taxon>
        <taxon>Anthozoa</taxon>
        <taxon>Octocorallia</taxon>
        <taxon>Malacalcyonacea</taxon>
        <taxon>Plexauridae</taxon>
        <taxon>Paramuricea</taxon>
    </lineage>
</organism>
<dbReference type="EMBL" id="CACRXK020001987">
    <property type="protein sequence ID" value="CAB3992135.1"/>
    <property type="molecule type" value="Genomic_DNA"/>
</dbReference>
<feature type="non-terminal residue" evidence="1">
    <location>
        <position position="166"/>
    </location>
</feature>